<comment type="function">
    <text evidence="5">Could be a nuclease involved in processing of the 5'-end of pre-16S rRNA.</text>
</comment>
<evidence type="ECO:0000313" key="8">
    <source>
        <dbReference type="Proteomes" id="UP001211204"/>
    </source>
</evidence>
<dbReference type="Pfam" id="PF03652">
    <property type="entry name" value="RuvX"/>
    <property type="match status" value="1"/>
</dbReference>
<dbReference type="HAMAP" id="MF_00651">
    <property type="entry name" value="Nuclease_YqgF"/>
    <property type="match status" value="1"/>
</dbReference>
<dbReference type="PANTHER" id="PTHR33317:SF4">
    <property type="entry name" value="POLYNUCLEOTIDYL TRANSFERASE, RIBONUCLEASE H-LIKE SUPERFAMILY PROTEIN"/>
    <property type="match status" value="1"/>
</dbReference>
<dbReference type="Gene3D" id="3.30.420.140">
    <property type="entry name" value="YqgF/RNase H-like domain"/>
    <property type="match status" value="1"/>
</dbReference>
<evidence type="ECO:0000259" key="6">
    <source>
        <dbReference type="SMART" id="SM00732"/>
    </source>
</evidence>
<evidence type="ECO:0000256" key="4">
    <source>
        <dbReference type="ARBA" id="ARBA00022801"/>
    </source>
</evidence>
<proteinExistence type="inferred from homology"/>
<evidence type="ECO:0000256" key="1">
    <source>
        <dbReference type="ARBA" id="ARBA00022490"/>
    </source>
</evidence>
<evidence type="ECO:0000313" key="7">
    <source>
        <dbReference type="EMBL" id="BDT78362.1"/>
    </source>
</evidence>
<dbReference type="EC" id="3.1.-.-" evidence="5"/>
<comment type="similarity">
    <text evidence="5">Belongs to the YqgF HJR family.</text>
</comment>
<dbReference type="InterPro" id="IPR037027">
    <property type="entry name" value="YqgF/RNaseH-like_dom_sf"/>
</dbReference>
<comment type="subcellular location">
    <subcellularLocation>
        <location evidence="5">Cytoplasm</location>
    </subcellularLocation>
</comment>
<dbReference type="InterPro" id="IPR012337">
    <property type="entry name" value="RNaseH-like_sf"/>
</dbReference>
<feature type="domain" description="YqgF/RNase H-like" evidence="6">
    <location>
        <begin position="11"/>
        <end position="111"/>
    </location>
</feature>
<accession>A0ABM8CKL0</accession>
<protein>
    <recommendedName>
        <fullName evidence="5">Putative pre-16S rRNA nuclease</fullName>
        <ecNumber evidence="5">3.1.-.-</ecNumber>
    </recommendedName>
</protein>
<dbReference type="PANTHER" id="PTHR33317">
    <property type="entry name" value="POLYNUCLEOTIDYL TRANSFERASE, RIBONUCLEASE H-LIKE SUPERFAMILY PROTEIN"/>
    <property type="match status" value="1"/>
</dbReference>
<dbReference type="EMBL" id="AP026974">
    <property type="protein sequence ID" value="BDT78362.1"/>
    <property type="molecule type" value="Genomic_DNA"/>
</dbReference>
<keyword evidence="4 5" id="KW-0378">Hydrolase</keyword>
<reference evidence="7 8" key="1">
    <citation type="submission" date="2022-11" db="EMBL/GenBank/DDBJ databases">
        <title>Complete Genome Sequences of three Polynucleobacter sp. Subcluster PnecC Strains KF022, KF023, and KF032 Isolated from a Shallow Eutrophic Lake in Japan.</title>
        <authorList>
            <person name="Ogata Y."/>
            <person name="Watanabe K."/>
            <person name="Takemine S."/>
            <person name="Shindo C."/>
            <person name="Kurokawa R."/>
            <person name="Suda W."/>
        </authorList>
    </citation>
    <scope>NUCLEOTIDE SEQUENCE [LARGE SCALE GENOMIC DNA]</scope>
    <source>
        <strain evidence="7 8">KF032</strain>
    </source>
</reference>
<keyword evidence="3 5" id="KW-0540">Nuclease</keyword>
<gene>
    <name evidence="7" type="ORF">PKF032_02500</name>
</gene>
<evidence type="ECO:0000256" key="3">
    <source>
        <dbReference type="ARBA" id="ARBA00022722"/>
    </source>
</evidence>
<dbReference type="SMART" id="SM00732">
    <property type="entry name" value="YqgFc"/>
    <property type="match status" value="1"/>
</dbReference>
<organism evidence="7 8">
    <name type="scientific">Polynucleobacter yangtzensis</name>
    <dbReference type="NCBI Taxonomy" id="1743159"/>
    <lineage>
        <taxon>Bacteria</taxon>
        <taxon>Pseudomonadati</taxon>
        <taxon>Pseudomonadota</taxon>
        <taxon>Betaproteobacteria</taxon>
        <taxon>Burkholderiales</taxon>
        <taxon>Burkholderiaceae</taxon>
        <taxon>Polynucleobacter</taxon>
    </lineage>
</organism>
<keyword evidence="1 5" id="KW-0963">Cytoplasm</keyword>
<evidence type="ECO:0000256" key="5">
    <source>
        <dbReference type="HAMAP-Rule" id="MF_00651"/>
    </source>
</evidence>
<dbReference type="InterPro" id="IPR005227">
    <property type="entry name" value="YqgF"/>
</dbReference>
<dbReference type="CDD" id="cd16964">
    <property type="entry name" value="YqgF"/>
    <property type="match status" value="1"/>
</dbReference>
<dbReference type="RefSeq" id="WP_281745503.1">
    <property type="nucleotide sequence ID" value="NZ_AP026974.1"/>
</dbReference>
<sequence>MHKPAASIAPITVMAFDYGTRRVGVAVGNSVTKAGEPLKTISAVNSDTLFKDIEMLLADWRPDLLVVGRPTHPDGKPHEMTAKATRFGNQLHGRFHLPVAWVDERYSSVVLEGDLQMRDNLDAHSAAIILEQYFAEVGSKAVE</sequence>
<dbReference type="InterPro" id="IPR006641">
    <property type="entry name" value="YqgF/RNaseH-like_dom"/>
</dbReference>
<dbReference type="Proteomes" id="UP001211204">
    <property type="component" value="Chromosome"/>
</dbReference>
<keyword evidence="8" id="KW-1185">Reference proteome</keyword>
<evidence type="ECO:0000256" key="2">
    <source>
        <dbReference type="ARBA" id="ARBA00022517"/>
    </source>
</evidence>
<name>A0ABM8CKL0_9BURK</name>
<dbReference type="SUPFAM" id="SSF53098">
    <property type="entry name" value="Ribonuclease H-like"/>
    <property type="match status" value="1"/>
</dbReference>
<dbReference type="NCBIfam" id="TIGR00250">
    <property type="entry name" value="RNAse_H_YqgF"/>
    <property type="match status" value="1"/>
</dbReference>
<keyword evidence="2 5" id="KW-0690">Ribosome biogenesis</keyword>